<reference evidence="2 3" key="1">
    <citation type="journal article" date="2021" name="Elife">
        <title>Chloroplast acquisition without the gene transfer in kleptoplastic sea slugs, Plakobranchus ocellatus.</title>
        <authorList>
            <person name="Maeda T."/>
            <person name="Takahashi S."/>
            <person name="Yoshida T."/>
            <person name="Shimamura S."/>
            <person name="Takaki Y."/>
            <person name="Nagai Y."/>
            <person name="Toyoda A."/>
            <person name="Suzuki Y."/>
            <person name="Arimoto A."/>
            <person name="Ishii H."/>
            <person name="Satoh N."/>
            <person name="Nishiyama T."/>
            <person name="Hasebe M."/>
            <person name="Maruyama T."/>
            <person name="Minagawa J."/>
            <person name="Obokata J."/>
            <person name="Shigenobu S."/>
        </authorList>
    </citation>
    <scope>NUCLEOTIDE SEQUENCE [LARGE SCALE GENOMIC DNA]</scope>
</reference>
<accession>A0AAV3ZSV6</accession>
<dbReference type="Proteomes" id="UP000735302">
    <property type="component" value="Unassembled WGS sequence"/>
</dbReference>
<dbReference type="EMBL" id="BLXT01002806">
    <property type="protein sequence ID" value="GFN97689.1"/>
    <property type="molecule type" value="Genomic_DNA"/>
</dbReference>
<gene>
    <name evidence="2" type="ORF">PoB_002419500</name>
</gene>
<proteinExistence type="predicted"/>
<feature type="region of interest" description="Disordered" evidence="1">
    <location>
        <begin position="232"/>
        <end position="253"/>
    </location>
</feature>
<dbReference type="AlphaFoldDB" id="A0AAV3ZSV6"/>
<evidence type="ECO:0000313" key="2">
    <source>
        <dbReference type="EMBL" id="GFN97689.1"/>
    </source>
</evidence>
<feature type="compositionally biased region" description="Basic residues" evidence="1">
    <location>
        <begin position="243"/>
        <end position="253"/>
    </location>
</feature>
<evidence type="ECO:0000313" key="3">
    <source>
        <dbReference type="Proteomes" id="UP000735302"/>
    </source>
</evidence>
<comment type="caution">
    <text evidence="2">The sequence shown here is derived from an EMBL/GenBank/DDBJ whole genome shotgun (WGS) entry which is preliminary data.</text>
</comment>
<protein>
    <submittedName>
        <fullName evidence="2">Uncharacterized protein</fullName>
    </submittedName>
</protein>
<organism evidence="2 3">
    <name type="scientific">Plakobranchus ocellatus</name>
    <dbReference type="NCBI Taxonomy" id="259542"/>
    <lineage>
        <taxon>Eukaryota</taxon>
        <taxon>Metazoa</taxon>
        <taxon>Spiralia</taxon>
        <taxon>Lophotrochozoa</taxon>
        <taxon>Mollusca</taxon>
        <taxon>Gastropoda</taxon>
        <taxon>Heterobranchia</taxon>
        <taxon>Euthyneura</taxon>
        <taxon>Panpulmonata</taxon>
        <taxon>Sacoglossa</taxon>
        <taxon>Placobranchoidea</taxon>
        <taxon>Plakobranchidae</taxon>
        <taxon>Plakobranchus</taxon>
    </lineage>
</organism>
<evidence type="ECO:0000256" key="1">
    <source>
        <dbReference type="SAM" id="MobiDB-lite"/>
    </source>
</evidence>
<keyword evidence="3" id="KW-1185">Reference proteome</keyword>
<name>A0AAV3ZSV6_9GAST</name>
<sequence>MVIWDIKVTQLRRGHFPWVIDAIDQAAYLHGRLAHLPDITESGSSLLVKFWHHGQEKRGDAAGRRLVLEEHRVLRGFCYVSLESFEFRCREVRSTFDIRGFSGYSAVRGRQAEGHKGFSAFGRLDPTTKKFSQRHSSCIYVQPREFCRDENRCSSSKETIKSLAQTLRTITDSMSLQESSQEQSAFSFRYYLVTFLSFPKHRVASSFYVKFVDAESEILRLFSARPLKHPKTIPQLKDPKTIPRLKHPKPSYD</sequence>